<dbReference type="InterPro" id="IPR008906">
    <property type="entry name" value="HATC_C_dom"/>
</dbReference>
<feature type="domain" description="HAT C-terminal dimerisation" evidence="6">
    <location>
        <begin position="518"/>
        <end position="597"/>
    </location>
</feature>
<accession>A0AAE1HI98</accession>
<reference evidence="7" key="2">
    <citation type="journal article" date="2023" name="BMC Genomics">
        <title>Pest status, molecular evolution, and epigenetic factors derived from the genome assembly of Frankliniella fusca, a thysanopteran phytovirus vector.</title>
        <authorList>
            <person name="Catto M.A."/>
            <person name="Labadie P.E."/>
            <person name="Jacobson A.L."/>
            <person name="Kennedy G.G."/>
            <person name="Srinivasan R."/>
            <person name="Hunt B.G."/>
        </authorList>
    </citation>
    <scope>NUCLEOTIDE SEQUENCE</scope>
    <source>
        <strain evidence="7">PL_HMW_Pooled</strain>
    </source>
</reference>
<keyword evidence="7" id="KW-0436">Ligase</keyword>
<dbReference type="Proteomes" id="UP001219518">
    <property type="component" value="Unassembled WGS sequence"/>
</dbReference>
<evidence type="ECO:0000313" key="7">
    <source>
        <dbReference type="EMBL" id="KAK3921653.1"/>
    </source>
</evidence>
<evidence type="ECO:0000256" key="4">
    <source>
        <dbReference type="ARBA" id="ARBA00022833"/>
    </source>
</evidence>
<dbReference type="SUPFAM" id="SSF53098">
    <property type="entry name" value="Ribonuclease H-like"/>
    <property type="match status" value="1"/>
</dbReference>
<gene>
    <name evidence="7" type="ORF">KUF71_010838</name>
</gene>
<dbReference type="AlphaFoldDB" id="A0AAE1HI98"/>
<keyword evidence="4" id="KW-0862">Zinc</keyword>
<keyword evidence="8" id="KW-1185">Reference proteome</keyword>
<proteinExistence type="predicted"/>
<dbReference type="PANTHER" id="PTHR46481:SF10">
    <property type="entry name" value="ZINC FINGER BED DOMAIN-CONTAINING PROTEIN 39"/>
    <property type="match status" value="1"/>
</dbReference>
<dbReference type="EMBL" id="JAHWGI010001045">
    <property type="protein sequence ID" value="KAK3921653.1"/>
    <property type="molecule type" value="Genomic_DNA"/>
</dbReference>
<evidence type="ECO:0000256" key="3">
    <source>
        <dbReference type="ARBA" id="ARBA00022771"/>
    </source>
</evidence>
<evidence type="ECO:0000259" key="6">
    <source>
        <dbReference type="Pfam" id="PF05699"/>
    </source>
</evidence>
<dbReference type="PANTHER" id="PTHR46481">
    <property type="entry name" value="ZINC FINGER BED DOMAIN-CONTAINING PROTEIN 4"/>
    <property type="match status" value="1"/>
</dbReference>
<reference evidence="7" key="1">
    <citation type="submission" date="2021-07" db="EMBL/GenBank/DDBJ databases">
        <authorList>
            <person name="Catto M.A."/>
            <person name="Jacobson A."/>
            <person name="Kennedy G."/>
            <person name="Labadie P."/>
            <person name="Hunt B.G."/>
            <person name="Srinivasan R."/>
        </authorList>
    </citation>
    <scope>NUCLEOTIDE SEQUENCE</scope>
    <source>
        <strain evidence="7">PL_HMW_Pooled</strain>
        <tissue evidence="7">Head</tissue>
    </source>
</reference>
<name>A0AAE1HI98_9NEOP</name>
<evidence type="ECO:0000256" key="2">
    <source>
        <dbReference type="ARBA" id="ARBA00022723"/>
    </source>
</evidence>
<comment type="caution">
    <text evidence="7">The sequence shown here is derived from an EMBL/GenBank/DDBJ whole genome shotgun (WGS) entry which is preliminary data.</text>
</comment>
<dbReference type="GO" id="GO:0008270">
    <property type="term" value="F:zinc ion binding"/>
    <property type="evidence" value="ECO:0007669"/>
    <property type="project" value="UniProtKB-KW"/>
</dbReference>
<keyword evidence="3" id="KW-0863">Zinc-finger</keyword>
<dbReference type="Pfam" id="PF05699">
    <property type="entry name" value="Dimer_Tnp_hAT"/>
    <property type="match status" value="1"/>
</dbReference>
<dbReference type="GO" id="GO:0016874">
    <property type="term" value="F:ligase activity"/>
    <property type="evidence" value="ECO:0007669"/>
    <property type="project" value="UniProtKB-KW"/>
</dbReference>
<organism evidence="7 8">
    <name type="scientific">Frankliniella fusca</name>
    <dbReference type="NCBI Taxonomy" id="407009"/>
    <lineage>
        <taxon>Eukaryota</taxon>
        <taxon>Metazoa</taxon>
        <taxon>Ecdysozoa</taxon>
        <taxon>Arthropoda</taxon>
        <taxon>Hexapoda</taxon>
        <taxon>Insecta</taxon>
        <taxon>Pterygota</taxon>
        <taxon>Neoptera</taxon>
        <taxon>Paraneoptera</taxon>
        <taxon>Thysanoptera</taxon>
        <taxon>Terebrantia</taxon>
        <taxon>Thripoidea</taxon>
        <taxon>Thripidae</taxon>
        <taxon>Frankliniella</taxon>
    </lineage>
</organism>
<comment type="subcellular location">
    <subcellularLocation>
        <location evidence="1">Nucleus</location>
    </subcellularLocation>
</comment>
<dbReference type="InterPro" id="IPR052035">
    <property type="entry name" value="ZnF_BED_domain_contain"/>
</dbReference>
<evidence type="ECO:0000256" key="1">
    <source>
        <dbReference type="ARBA" id="ARBA00004123"/>
    </source>
</evidence>
<protein>
    <submittedName>
        <fullName evidence="7">E3 SUMO-protein ligase ZBED1</fullName>
    </submittedName>
</protein>
<sequence length="605" mass="67944">MKMTHLHPQIVRRTFRYFILHVANNMLFILAGGHKDAECTNSLIYMLAVDNMPLRSPEKKGMKRFVKSLQPAFQLPSETVTTRLLEEKYEVMRRRVSDWIAVAPNVSLTSDIWTHKYTLKSYLGVTVHFQKGNELKTLEISARHLTQRKDADYLAQVLTEICAEWKIDIARVRGVTTDGGANIRLAVRNVFGPEKHVTCLAHVLNLIGQKVIGNRHTLPSEVELDAAAPPAVEVELEDGDFHVEAEEREATGNALRMIIVKTKKVVRFFKQSKVASTKLFDLQVADGVPPNKCLKHIQEVRTRFNSCFDMCERYLTLAPYTARVIFELQRTRASRSPPPEVLTAVEETTLMEIRDLLAPLARATAEISGEKLCTISKSIPVVRNLVRNVKKVVPTTSVGTTMQRHILDLVKEKLANIEDVRMYAAATLLDPRFKKLGFNQEEVTAPRRVANAVNFVGGLVKAKMAEAANAEQEARAALPAPPSNPAEDDFWGDHDMEVERHSALQSNQDVAGGIPVQLRQYLDRPVVDRRANPDPLLAWASAKSEYKAVYDVASAYLIIMGTSIPSERLFSHAGLIATPIKSRMSPKHIEMLVFLQSCDDELWFP</sequence>
<dbReference type="InterPro" id="IPR012337">
    <property type="entry name" value="RNaseH-like_sf"/>
</dbReference>
<dbReference type="GO" id="GO:0046983">
    <property type="term" value="F:protein dimerization activity"/>
    <property type="evidence" value="ECO:0007669"/>
    <property type="project" value="InterPro"/>
</dbReference>
<keyword evidence="2" id="KW-0479">Metal-binding</keyword>
<evidence type="ECO:0000313" key="8">
    <source>
        <dbReference type="Proteomes" id="UP001219518"/>
    </source>
</evidence>
<dbReference type="GO" id="GO:0005634">
    <property type="term" value="C:nucleus"/>
    <property type="evidence" value="ECO:0007669"/>
    <property type="project" value="UniProtKB-SubCell"/>
</dbReference>
<keyword evidence="5" id="KW-0539">Nucleus</keyword>
<evidence type="ECO:0000256" key="5">
    <source>
        <dbReference type="ARBA" id="ARBA00023242"/>
    </source>
</evidence>